<evidence type="ECO:0000256" key="1">
    <source>
        <dbReference type="SAM" id="MobiDB-lite"/>
    </source>
</evidence>
<proteinExistence type="predicted"/>
<organism evidence="2 3">
    <name type="scientific">Lactuca saligna</name>
    <name type="common">Willowleaf lettuce</name>
    <dbReference type="NCBI Taxonomy" id="75948"/>
    <lineage>
        <taxon>Eukaryota</taxon>
        <taxon>Viridiplantae</taxon>
        <taxon>Streptophyta</taxon>
        <taxon>Embryophyta</taxon>
        <taxon>Tracheophyta</taxon>
        <taxon>Spermatophyta</taxon>
        <taxon>Magnoliopsida</taxon>
        <taxon>eudicotyledons</taxon>
        <taxon>Gunneridae</taxon>
        <taxon>Pentapetalae</taxon>
        <taxon>asterids</taxon>
        <taxon>campanulids</taxon>
        <taxon>Asterales</taxon>
        <taxon>Asteraceae</taxon>
        <taxon>Cichorioideae</taxon>
        <taxon>Cichorieae</taxon>
        <taxon>Lactucinae</taxon>
        <taxon>Lactuca</taxon>
    </lineage>
</organism>
<feature type="region of interest" description="Disordered" evidence="1">
    <location>
        <begin position="23"/>
        <end position="50"/>
    </location>
</feature>
<dbReference type="Proteomes" id="UP001177003">
    <property type="component" value="Chromosome 4"/>
</dbReference>
<dbReference type="AlphaFoldDB" id="A0AA35YZ93"/>
<feature type="region of interest" description="Disordered" evidence="1">
    <location>
        <begin position="277"/>
        <end position="302"/>
    </location>
</feature>
<feature type="compositionally biased region" description="Polar residues" evidence="1">
    <location>
        <begin position="23"/>
        <end position="38"/>
    </location>
</feature>
<reference evidence="2" key="1">
    <citation type="submission" date="2023-04" db="EMBL/GenBank/DDBJ databases">
        <authorList>
            <person name="Vijverberg K."/>
            <person name="Xiong W."/>
            <person name="Schranz E."/>
        </authorList>
    </citation>
    <scope>NUCLEOTIDE SEQUENCE</scope>
</reference>
<accession>A0AA35YZ93</accession>
<gene>
    <name evidence="2" type="ORF">LSALG_LOCUS22640</name>
</gene>
<name>A0AA35YZ93_LACSI</name>
<dbReference type="EMBL" id="OX465080">
    <property type="protein sequence ID" value="CAI9283025.1"/>
    <property type="molecule type" value="Genomic_DNA"/>
</dbReference>
<evidence type="ECO:0000313" key="3">
    <source>
        <dbReference type="Proteomes" id="UP001177003"/>
    </source>
</evidence>
<evidence type="ECO:0008006" key="4">
    <source>
        <dbReference type="Google" id="ProtNLM"/>
    </source>
</evidence>
<keyword evidence="3" id="KW-1185">Reference proteome</keyword>
<sequence length="318" mass="35475">MGSYHIFASITWFNRVVSKNGRENSQGQVNRSVSQGHGNRSKSEEHMGRPQVHVHVQSGSFANAVKGDTSANEKKKPVSVVWSLQGTKIDNPLSIQSSIFGKLRDIRLISKLCILLKEEGFPMSIIKSVVNGFYVKERTIWLEMLCLPCCSWNDATVKNIANIWGDVYFLEEDENAPLAETDMMEAGDIDSDIPDLLGDEEEDVCFDEDEIKGRNVKTNGRRIFNFSKVKDEEKVNEGHGDSFGTDNMHSKGDRGVGFLDRKGGFFQTNIKRKGNEVVDGGSSSFVDDAAPVTDVNQSEPSKRVKEPIDVILDWARKP</sequence>
<protein>
    <recommendedName>
        <fullName evidence="4">DUF4283 domain-containing protein</fullName>
    </recommendedName>
</protein>
<evidence type="ECO:0000313" key="2">
    <source>
        <dbReference type="EMBL" id="CAI9283025.1"/>
    </source>
</evidence>